<dbReference type="Proteomes" id="UP001601992">
    <property type="component" value="Unassembled WGS sequence"/>
</dbReference>
<evidence type="ECO:0000313" key="1">
    <source>
        <dbReference type="EMBL" id="MFF3568598.1"/>
    </source>
</evidence>
<dbReference type="EMBL" id="JBIAQY010000003">
    <property type="protein sequence ID" value="MFF3568598.1"/>
    <property type="molecule type" value="Genomic_DNA"/>
</dbReference>
<organism evidence="1 2">
    <name type="scientific">Nocardia jiangxiensis</name>
    <dbReference type="NCBI Taxonomy" id="282685"/>
    <lineage>
        <taxon>Bacteria</taxon>
        <taxon>Bacillati</taxon>
        <taxon>Actinomycetota</taxon>
        <taxon>Actinomycetes</taxon>
        <taxon>Mycobacteriales</taxon>
        <taxon>Nocardiaceae</taxon>
        <taxon>Nocardia</taxon>
    </lineage>
</organism>
<reference evidence="1 2" key="1">
    <citation type="submission" date="2024-10" db="EMBL/GenBank/DDBJ databases">
        <title>The Natural Products Discovery Center: Release of the First 8490 Sequenced Strains for Exploring Actinobacteria Biosynthetic Diversity.</title>
        <authorList>
            <person name="Kalkreuter E."/>
            <person name="Kautsar S.A."/>
            <person name="Yang D."/>
            <person name="Bader C.D."/>
            <person name="Teijaro C.N."/>
            <person name="Fluegel L."/>
            <person name="Davis C.M."/>
            <person name="Simpson J.R."/>
            <person name="Lauterbach L."/>
            <person name="Steele A.D."/>
            <person name="Gui C."/>
            <person name="Meng S."/>
            <person name="Li G."/>
            <person name="Viehrig K."/>
            <person name="Ye F."/>
            <person name="Su P."/>
            <person name="Kiefer A.F."/>
            <person name="Nichols A."/>
            <person name="Cepeda A.J."/>
            <person name="Yan W."/>
            <person name="Fan B."/>
            <person name="Jiang Y."/>
            <person name="Adhikari A."/>
            <person name="Zheng C.-J."/>
            <person name="Schuster L."/>
            <person name="Cowan T.M."/>
            <person name="Smanski M.J."/>
            <person name="Chevrette M.G."/>
            <person name="De Carvalho L.P.S."/>
            <person name="Shen B."/>
        </authorList>
    </citation>
    <scope>NUCLEOTIDE SEQUENCE [LARGE SCALE GENOMIC DNA]</scope>
    <source>
        <strain evidence="1 2">NPDC002593</strain>
    </source>
</reference>
<evidence type="ECO:0000313" key="2">
    <source>
        <dbReference type="Proteomes" id="UP001601992"/>
    </source>
</evidence>
<name>A0ABW6RYZ7_9NOCA</name>
<accession>A0ABW6RYZ7</accession>
<comment type="caution">
    <text evidence="1">The sequence shown here is derived from an EMBL/GenBank/DDBJ whole genome shotgun (WGS) entry which is preliminary data.</text>
</comment>
<keyword evidence="2" id="KW-1185">Reference proteome</keyword>
<gene>
    <name evidence="1" type="ORF">ACFYXQ_12565</name>
</gene>
<dbReference type="RefSeq" id="WP_387403526.1">
    <property type="nucleotide sequence ID" value="NZ_JBIAQY010000003.1"/>
</dbReference>
<protein>
    <recommendedName>
        <fullName evidence="3">FHA domain-containing protein</fullName>
    </recommendedName>
</protein>
<evidence type="ECO:0008006" key="3">
    <source>
        <dbReference type="Google" id="ProtNLM"/>
    </source>
</evidence>
<proteinExistence type="predicted"/>
<sequence>MLELTMATVSGSEAATGGMMMADAPSEAGAVLRVGRDKSVCRIVVPGDWVFVSPVHLEFACGPEGTWEVSWAPDSEPAPASEVRVVVGNLGQSLEQGGVVALPKGGHGEITISDRSEPRSVNMGFYHEL</sequence>